<protein>
    <submittedName>
        <fullName evidence="1">Uncharacterized protein</fullName>
    </submittedName>
</protein>
<dbReference type="Proteomes" id="UP000692954">
    <property type="component" value="Unassembled WGS sequence"/>
</dbReference>
<reference evidence="1" key="1">
    <citation type="submission" date="2021-01" db="EMBL/GenBank/DDBJ databases">
        <authorList>
            <consortium name="Genoscope - CEA"/>
            <person name="William W."/>
        </authorList>
    </citation>
    <scope>NUCLEOTIDE SEQUENCE</scope>
</reference>
<dbReference type="AlphaFoldDB" id="A0A8S1RQY4"/>
<sequence>MLKRAVARRFFDTYDRDRNGYIDNVVGIVDIYIYHQSNFLTLDGILIQFKIIAIFLQNVKQKLRRQNHLSETQRFLHQISMIDHQKVYMLSFKLLVIHPWSRKVIIWLCWCCQFSNIQSIILKQYHIKDHHQNISLKLLYSYSNYQNFQMLPLNIFIYFIF</sequence>
<gene>
    <name evidence="1" type="ORF">PSON_ATCC_30995.1.T2160001</name>
</gene>
<evidence type="ECO:0000313" key="1">
    <source>
        <dbReference type="EMBL" id="CAD8129315.1"/>
    </source>
</evidence>
<keyword evidence="2" id="KW-1185">Reference proteome</keyword>
<accession>A0A8S1RQY4</accession>
<proteinExistence type="predicted"/>
<organism evidence="1 2">
    <name type="scientific">Paramecium sonneborni</name>
    <dbReference type="NCBI Taxonomy" id="65129"/>
    <lineage>
        <taxon>Eukaryota</taxon>
        <taxon>Sar</taxon>
        <taxon>Alveolata</taxon>
        <taxon>Ciliophora</taxon>
        <taxon>Intramacronucleata</taxon>
        <taxon>Oligohymenophorea</taxon>
        <taxon>Peniculida</taxon>
        <taxon>Parameciidae</taxon>
        <taxon>Paramecium</taxon>
    </lineage>
</organism>
<evidence type="ECO:0000313" key="2">
    <source>
        <dbReference type="Proteomes" id="UP000692954"/>
    </source>
</evidence>
<name>A0A8S1RQY4_9CILI</name>
<comment type="caution">
    <text evidence="1">The sequence shown here is derived from an EMBL/GenBank/DDBJ whole genome shotgun (WGS) entry which is preliminary data.</text>
</comment>
<dbReference type="EMBL" id="CAJJDN010000216">
    <property type="protein sequence ID" value="CAD8129315.1"/>
    <property type="molecule type" value="Genomic_DNA"/>
</dbReference>